<proteinExistence type="predicted"/>
<accession>A0A2H0TDJ1</accession>
<feature type="transmembrane region" description="Helical" evidence="1">
    <location>
        <begin position="12"/>
        <end position="42"/>
    </location>
</feature>
<reference evidence="3" key="1">
    <citation type="submission" date="2017-09" db="EMBL/GenBank/DDBJ databases">
        <title>Depth-based differentiation of microbial function through sediment-hosted aquifers and enrichment of novel symbionts in the deep terrestrial subsurface.</title>
        <authorList>
            <person name="Probst A.J."/>
            <person name="Ladd B."/>
            <person name="Jarett J.K."/>
            <person name="Geller-Mcgrath D.E."/>
            <person name="Sieber C.M.K."/>
            <person name="Emerson J.B."/>
            <person name="Anantharaman K."/>
            <person name="Thomas B.C."/>
            <person name="Malmstrom R."/>
            <person name="Stieglmeier M."/>
            <person name="Klingl A."/>
            <person name="Woyke T."/>
            <person name="Ryan C.M."/>
            <person name="Banfield J.F."/>
        </authorList>
    </citation>
    <scope>NUCLEOTIDE SEQUENCE [LARGE SCALE GENOMIC DNA]</scope>
</reference>
<keyword evidence="1" id="KW-0812">Transmembrane</keyword>
<evidence type="ECO:0000313" key="2">
    <source>
        <dbReference type="EMBL" id="PIR69611.1"/>
    </source>
</evidence>
<dbReference type="Proteomes" id="UP000231503">
    <property type="component" value="Unassembled WGS sequence"/>
</dbReference>
<keyword evidence="1" id="KW-0472">Membrane</keyword>
<name>A0A2H0TDJ1_9BACT</name>
<dbReference type="AlphaFoldDB" id="A0A2H0TDJ1"/>
<keyword evidence="1" id="KW-1133">Transmembrane helix</keyword>
<evidence type="ECO:0000256" key="1">
    <source>
        <dbReference type="SAM" id="Phobius"/>
    </source>
</evidence>
<evidence type="ECO:0000313" key="3">
    <source>
        <dbReference type="Proteomes" id="UP000231503"/>
    </source>
</evidence>
<comment type="caution">
    <text evidence="2">The sequence shown here is derived from an EMBL/GenBank/DDBJ whole genome shotgun (WGS) entry which is preliminary data.</text>
</comment>
<organism evidence="2 3">
    <name type="scientific">Candidatus Niyogibacteria bacterium CG10_big_fil_rev_8_21_14_0_10_46_36</name>
    <dbReference type="NCBI Taxonomy" id="1974726"/>
    <lineage>
        <taxon>Bacteria</taxon>
        <taxon>Candidatus Niyogiibacteriota</taxon>
    </lineage>
</organism>
<gene>
    <name evidence="2" type="ORF">COU47_02540</name>
</gene>
<protein>
    <submittedName>
        <fullName evidence="2">Uncharacterized protein</fullName>
    </submittedName>
</protein>
<sequence>MKLEGVNAITIGIWAVVLAGLFFLFGFGPFFFGGMLVVGLIWRFVDKKKKGGAAIPSSPMSPPNPGM</sequence>
<dbReference type="EMBL" id="PFCO01000005">
    <property type="protein sequence ID" value="PIR69611.1"/>
    <property type="molecule type" value="Genomic_DNA"/>
</dbReference>